<name>A0A9X5FDQ6_9MICO</name>
<dbReference type="GO" id="GO:0003677">
    <property type="term" value="F:DNA binding"/>
    <property type="evidence" value="ECO:0007669"/>
    <property type="project" value="UniProtKB-KW"/>
</dbReference>
<evidence type="ECO:0000256" key="1">
    <source>
        <dbReference type="ARBA" id="ARBA00023015"/>
    </source>
</evidence>
<dbReference type="InterPro" id="IPR037171">
    <property type="entry name" value="NagB/RpiA_transferase-like"/>
</dbReference>
<dbReference type="AlphaFoldDB" id="A0A9X5FDQ6"/>
<dbReference type="InterPro" id="IPR014036">
    <property type="entry name" value="DeoR-like_C"/>
</dbReference>
<dbReference type="PROSITE" id="PS51000">
    <property type="entry name" value="HTH_DEOR_2"/>
    <property type="match status" value="1"/>
</dbReference>
<proteinExistence type="predicted"/>
<keyword evidence="2" id="KW-0238">DNA-binding</keyword>
<sequence length="265" mass="27385">MCEHVHMLVDQRHSLILDRIAANGAVRVADLSTELGVSDMTVRRDIADLAARGLVRKVHGGAVDARPSAHEPGFASKQSLATAQKLAIADAAMDLVPAGASIALSAGTTTWAIATRLAQRADLRPLAVVTNSLPVADALHAAGDVCDVVLTGGSRTPSDALVGPLAVAALETLHVDLLFLGTHGIDADAGLTTPNLLEAETNRALARSARRTVVVADSSKWGTLGMARFLTLADIDVLVTDEGLPDDARTLLADAGVRVILAPAT</sequence>
<evidence type="ECO:0000313" key="6">
    <source>
        <dbReference type="Proteomes" id="UP000774283"/>
    </source>
</evidence>
<dbReference type="InterPro" id="IPR036390">
    <property type="entry name" value="WH_DNA-bd_sf"/>
</dbReference>
<keyword evidence="6" id="KW-1185">Reference proteome</keyword>
<dbReference type="Pfam" id="PF00455">
    <property type="entry name" value="DeoRC"/>
    <property type="match status" value="1"/>
</dbReference>
<evidence type="ECO:0000259" key="4">
    <source>
        <dbReference type="PROSITE" id="PS51000"/>
    </source>
</evidence>
<gene>
    <name evidence="5" type="ORF">HF995_08380</name>
</gene>
<dbReference type="PROSITE" id="PS00894">
    <property type="entry name" value="HTH_DEOR_1"/>
    <property type="match status" value="1"/>
</dbReference>
<dbReference type="Gene3D" id="1.10.10.10">
    <property type="entry name" value="Winged helix-like DNA-binding domain superfamily/Winged helix DNA-binding domain"/>
    <property type="match status" value="1"/>
</dbReference>
<dbReference type="InterPro" id="IPR001034">
    <property type="entry name" value="DeoR_HTH"/>
</dbReference>
<dbReference type="PRINTS" id="PR00037">
    <property type="entry name" value="HTHLACR"/>
</dbReference>
<dbReference type="EMBL" id="JAAXOW010000002">
    <property type="protein sequence ID" value="NKX93282.1"/>
    <property type="molecule type" value="Genomic_DNA"/>
</dbReference>
<dbReference type="InterPro" id="IPR050313">
    <property type="entry name" value="Carb_Metab_HTH_regulators"/>
</dbReference>
<keyword evidence="3" id="KW-0804">Transcription</keyword>
<dbReference type="SUPFAM" id="SSF100950">
    <property type="entry name" value="NagB/RpiA/CoA transferase-like"/>
    <property type="match status" value="1"/>
</dbReference>
<dbReference type="InterPro" id="IPR036388">
    <property type="entry name" value="WH-like_DNA-bd_sf"/>
</dbReference>
<evidence type="ECO:0000313" key="5">
    <source>
        <dbReference type="EMBL" id="NKX93282.1"/>
    </source>
</evidence>
<evidence type="ECO:0000256" key="2">
    <source>
        <dbReference type="ARBA" id="ARBA00023125"/>
    </source>
</evidence>
<protein>
    <submittedName>
        <fullName evidence="5">DeoR/GlpR transcriptional regulator</fullName>
    </submittedName>
</protein>
<organism evidence="5 6">
    <name type="scientific">Sanguibacter hominis ATCC BAA-789</name>
    <dbReference type="NCBI Taxonomy" id="1312740"/>
    <lineage>
        <taxon>Bacteria</taxon>
        <taxon>Bacillati</taxon>
        <taxon>Actinomycetota</taxon>
        <taxon>Actinomycetes</taxon>
        <taxon>Micrococcales</taxon>
        <taxon>Sanguibacteraceae</taxon>
        <taxon>Sanguibacter</taxon>
    </lineage>
</organism>
<dbReference type="Gene3D" id="3.40.50.1360">
    <property type="match status" value="1"/>
</dbReference>
<dbReference type="PANTHER" id="PTHR30363:SF44">
    <property type="entry name" value="AGA OPERON TRANSCRIPTIONAL REPRESSOR-RELATED"/>
    <property type="match status" value="1"/>
</dbReference>
<feature type="domain" description="HTH deoR-type" evidence="4">
    <location>
        <begin position="9"/>
        <end position="64"/>
    </location>
</feature>
<reference evidence="5 6" key="1">
    <citation type="submission" date="2020-04" db="EMBL/GenBank/DDBJ databases">
        <title>MicrobeNet Type strains.</title>
        <authorList>
            <person name="Nicholson A.C."/>
        </authorList>
    </citation>
    <scope>NUCLEOTIDE SEQUENCE [LARGE SCALE GENOMIC DNA]</scope>
    <source>
        <strain evidence="5 6">ATCC BAA-789</strain>
    </source>
</reference>
<dbReference type="SMART" id="SM00420">
    <property type="entry name" value="HTH_DEOR"/>
    <property type="match status" value="1"/>
</dbReference>
<evidence type="ECO:0000256" key="3">
    <source>
        <dbReference type="ARBA" id="ARBA00023163"/>
    </source>
</evidence>
<dbReference type="Pfam" id="PF08220">
    <property type="entry name" value="HTH_DeoR"/>
    <property type="match status" value="1"/>
</dbReference>
<dbReference type="PANTHER" id="PTHR30363">
    <property type="entry name" value="HTH-TYPE TRANSCRIPTIONAL REGULATOR SRLR-RELATED"/>
    <property type="match status" value="1"/>
</dbReference>
<dbReference type="Proteomes" id="UP000774283">
    <property type="component" value="Unassembled WGS sequence"/>
</dbReference>
<dbReference type="SMART" id="SM01134">
    <property type="entry name" value="DeoRC"/>
    <property type="match status" value="1"/>
</dbReference>
<comment type="caution">
    <text evidence="5">The sequence shown here is derived from an EMBL/GenBank/DDBJ whole genome shotgun (WGS) entry which is preliminary data.</text>
</comment>
<dbReference type="GO" id="GO:0003700">
    <property type="term" value="F:DNA-binding transcription factor activity"/>
    <property type="evidence" value="ECO:0007669"/>
    <property type="project" value="InterPro"/>
</dbReference>
<keyword evidence="1" id="KW-0805">Transcription regulation</keyword>
<dbReference type="SUPFAM" id="SSF46785">
    <property type="entry name" value="Winged helix' DNA-binding domain"/>
    <property type="match status" value="1"/>
</dbReference>
<accession>A0A9X5FDQ6</accession>
<dbReference type="InterPro" id="IPR018356">
    <property type="entry name" value="Tscrpt_reg_HTH_DeoR_CS"/>
</dbReference>